<dbReference type="PROSITE" id="PS50943">
    <property type="entry name" value="HTH_CROC1"/>
    <property type="match status" value="1"/>
</dbReference>
<dbReference type="InterPro" id="IPR001387">
    <property type="entry name" value="Cro/C1-type_HTH"/>
</dbReference>
<organism evidence="2 3">
    <name type="scientific">Vagococcus allomyrinae</name>
    <dbReference type="NCBI Taxonomy" id="2794353"/>
    <lineage>
        <taxon>Bacteria</taxon>
        <taxon>Bacillati</taxon>
        <taxon>Bacillota</taxon>
        <taxon>Bacilli</taxon>
        <taxon>Lactobacillales</taxon>
        <taxon>Enterococcaceae</taxon>
        <taxon>Vagococcus</taxon>
    </lineage>
</organism>
<evidence type="ECO:0000259" key="1">
    <source>
        <dbReference type="PROSITE" id="PS50943"/>
    </source>
</evidence>
<comment type="caution">
    <text evidence="2">The sequence shown here is derived from an EMBL/GenBank/DDBJ whole genome shotgun (WGS) entry which is preliminary data.</text>
</comment>
<dbReference type="SUPFAM" id="SSF47413">
    <property type="entry name" value="lambda repressor-like DNA-binding domains"/>
    <property type="match status" value="1"/>
</dbReference>
<dbReference type="Proteomes" id="UP000674938">
    <property type="component" value="Unassembled WGS sequence"/>
</dbReference>
<accession>A0A940PBI9</accession>
<dbReference type="InterPro" id="IPR053163">
    <property type="entry name" value="HTH-type_regulator_Rgg"/>
</dbReference>
<evidence type="ECO:0000313" key="3">
    <source>
        <dbReference type="Proteomes" id="UP000674938"/>
    </source>
</evidence>
<evidence type="ECO:0000313" key="2">
    <source>
        <dbReference type="EMBL" id="MBP1044570.1"/>
    </source>
</evidence>
<name>A0A940PBI9_9ENTE</name>
<dbReference type="GO" id="GO:0003677">
    <property type="term" value="F:DNA binding"/>
    <property type="evidence" value="ECO:0007669"/>
    <property type="project" value="InterPro"/>
</dbReference>
<dbReference type="Gene3D" id="1.25.40.400">
    <property type="match status" value="1"/>
</dbReference>
<proteinExistence type="predicted"/>
<reference evidence="2" key="1">
    <citation type="submission" date="2020-12" db="EMBL/GenBank/DDBJ databases">
        <title>Vagococcus allomyrinae sp. nov. and Enterococcus lavae sp. nov., isolated from the larvae of Allomyrina dichotoma.</title>
        <authorList>
            <person name="Lee S.D."/>
        </authorList>
    </citation>
    <scope>NUCLEOTIDE SEQUENCE</scope>
    <source>
        <strain evidence="2">BWB3-3</strain>
    </source>
</reference>
<dbReference type="InterPro" id="IPR010982">
    <property type="entry name" value="Lambda_DNA-bd_dom_sf"/>
</dbReference>
<sequence length="303" mass="35532">MDFRDAISYIRNKKDISQLAISENIMTQSAYSKVENKNRDMSTALMTSLCRKLNAVPSDLDEILLKEQPYYQSVLDLAKVQTGLLPNKEALKIYPILNEYKFHHSYAYRAYIICKKNFHSNFPNDIPDITENEKNKIYQNIVNSTYHTYYDILNMAECVRYFSSQELIRVSKSILPLTFEDAHTPNRLKIFSWPILLINIADLIIDSNHFTETINILDNVDNLLKFNENYRFTILSQYARLKVTLFTTKDEKTISHAHSEIQFLINLLAYPFDNKILKDAMQYEFDLIKKNNKPLNEIITVLE</sequence>
<dbReference type="AlphaFoldDB" id="A0A940PBI9"/>
<keyword evidence="3" id="KW-1185">Reference proteome</keyword>
<dbReference type="PANTHER" id="PTHR37038">
    <property type="entry name" value="TRANSCRIPTIONAL REGULATOR-RELATED"/>
    <property type="match status" value="1"/>
</dbReference>
<gene>
    <name evidence="2" type="ORF">I6N95_26520</name>
</gene>
<protein>
    <submittedName>
        <fullName evidence="2">Helix-turn-helix transcriptional regulator</fullName>
    </submittedName>
</protein>
<dbReference type="Gene3D" id="1.10.260.40">
    <property type="entry name" value="lambda repressor-like DNA-binding domains"/>
    <property type="match status" value="1"/>
</dbReference>
<dbReference type="EMBL" id="JAEEGA010000033">
    <property type="protein sequence ID" value="MBP1044570.1"/>
    <property type="molecule type" value="Genomic_DNA"/>
</dbReference>
<dbReference type="RefSeq" id="WP_209533124.1">
    <property type="nucleotide sequence ID" value="NZ_JAEEGA010000033.1"/>
</dbReference>
<feature type="domain" description="HTH cro/C1-type" evidence="1">
    <location>
        <begin position="7"/>
        <end position="63"/>
    </location>
</feature>